<evidence type="ECO:0000313" key="6">
    <source>
        <dbReference type="EMBL" id="HIU52380.1"/>
    </source>
</evidence>
<dbReference type="GO" id="GO:0045881">
    <property type="term" value="P:positive regulation of sporulation resulting in formation of a cellular spore"/>
    <property type="evidence" value="ECO:0007669"/>
    <property type="project" value="TreeGrafter"/>
</dbReference>
<sequence length="288" mass="33126">MAKKTGLGKGLDALFSNNFVEEEVEKIENNVDKVENVQKLKIIDIEPNRNQPRRTFEEEALEELAQSIKEYGLLQPIIVSKKDNYYEIIAGERRWRACKKAGLTEIPAIIREYDEKRNKEIALIENIQREDLNPIEKAMGIKSLMEDYGLTQQEVANILGKARSSIANSVRILNLDERVIQLALEGKLTEGHCKSLMSIIDKDKQYAAALYIIDSGDSVREAEKKMSRNKTKSNKDRKYEPIYRDIENSFQSFFGTKVRLDAGKRKGKIVIEYANNEDLERILELIKQ</sequence>
<reference evidence="6" key="2">
    <citation type="journal article" date="2021" name="PeerJ">
        <title>Extensive microbial diversity within the chicken gut microbiome revealed by metagenomics and culture.</title>
        <authorList>
            <person name="Gilroy R."/>
            <person name="Ravi A."/>
            <person name="Getino M."/>
            <person name="Pursley I."/>
            <person name="Horton D.L."/>
            <person name="Alikhan N.F."/>
            <person name="Baker D."/>
            <person name="Gharbi K."/>
            <person name="Hall N."/>
            <person name="Watson M."/>
            <person name="Adriaenssens E.M."/>
            <person name="Foster-Nyarko E."/>
            <person name="Jarju S."/>
            <person name="Secka A."/>
            <person name="Antonio M."/>
            <person name="Oren A."/>
            <person name="Chaudhuri R.R."/>
            <person name="La Ragione R."/>
            <person name="Hildebrand F."/>
            <person name="Pallen M.J."/>
        </authorList>
    </citation>
    <scope>NUCLEOTIDE SEQUENCE</scope>
    <source>
        <strain evidence="6">CHK195-15760</strain>
    </source>
</reference>
<evidence type="ECO:0000313" key="7">
    <source>
        <dbReference type="Proteomes" id="UP000824093"/>
    </source>
</evidence>
<dbReference type="Proteomes" id="UP000824093">
    <property type="component" value="Unassembled WGS sequence"/>
</dbReference>
<evidence type="ECO:0000256" key="3">
    <source>
        <dbReference type="ARBA" id="ARBA00022829"/>
    </source>
</evidence>
<dbReference type="PROSITE" id="PS50943">
    <property type="entry name" value="HTH_CROC1"/>
    <property type="match status" value="1"/>
</dbReference>
<comment type="caution">
    <text evidence="6">The sequence shown here is derived from an EMBL/GenBank/DDBJ whole genome shotgun (WGS) entry which is preliminary data.</text>
</comment>
<gene>
    <name evidence="6" type="ORF">IAB70_07235</name>
</gene>
<dbReference type="GO" id="GO:0009295">
    <property type="term" value="C:nucleoid"/>
    <property type="evidence" value="ECO:0007669"/>
    <property type="project" value="UniProtKB-SubCell"/>
</dbReference>
<dbReference type="InterPro" id="IPR001387">
    <property type="entry name" value="Cro/C1-type_HTH"/>
</dbReference>
<organism evidence="6 7">
    <name type="scientific">Candidatus Merdicola faecigallinarum</name>
    <dbReference type="NCBI Taxonomy" id="2840862"/>
    <lineage>
        <taxon>Bacteria</taxon>
        <taxon>Bacillati</taxon>
        <taxon>Bacillota</taxon>
        <taxon>Clostridia</taxon>
        <taxon>Candidatus Merdicola</taxon>
    </lineage>
</organism>
<evidence type="ECO:0000256" key="2">
    <source>
        <dbReference type="ARBA" id="ARBA00006295"/>
    </source>
</evidence>
<comment type="subcellular location">
    <subcellularLocation>
        <location evidence="1">Cytoplasm</location>
        <location evidence="1">Nucleoid</location>
    </subcellularLocation>
</comment>
<reference evidence="6" key="1">
    <citation type="submission" date="2020-10" db="EMBL/GenBank/DDBJ databases">
        <authorList>
            <person name="Gilroy R."/>
        </authorList>
    </citation>
    <scope>NUCLEOTIDE SEQUENCE</scope>
    <source>
        <strain evidence="6">CHK195-15760</strain>
    </source>
</reference>
<evidence type="ECO:0000256" key="1">
    <source>
        <dbReference type="ARBA" id="ARBA00004453"/>
    </source>
</evidence>
<dbReference type="NCBIfam" id="TIGR00180">
    <property type="entry name" value="parB_part"/>
    <property type="match status" value="1"/>
</dbReference>
<proteinExistence type="inferred from homology"/>
<dbReference type="InterPro" id="IPR050336">
    <property type="entry name" value="Chromosome_partition/occlusion"/>
</dbReference>
<dbReference type="GO" id="GO:0005694">
    <property type="term" value="C:chromosome"/>
    <property type="evidence" value="ECO:0007669"/>
    <property type="project" value="TreeGrafter"/>
</dbReference>
<dbReference type="Pfam" id="PF17762">
    <property type="entry name" value="HTH_ParB"/>
    <property type="match status" value="1"/>
</dbReference>
<dbReference type="FunFam" id="3.90.1530.30:FF:000001">
    <property type="entry name" value="Chromosome partitioning protein ParB"/>
    <property type="match status" value="1"/>
</dbReference>
<dbReference type="FunFam" id="1.10.10.2830:FF:000001">
    <property type="entry name" value="Chromosome partitioning protein ParB"/>
    <property type="match status" value="1"/>
</dbReference>
<name>A0A9D1M2C6_9FIRM</name>
<feature type="domain" description="HTH cro/C1-type" evidence="5">
    <location>
        <begin position="141"/>
        <end position="168"/>
    </location>
</feature>
<comment type="similarity">
    <text evidence="2">Belongs to the ParB family.</text>
</comment>
<dbReference type="Gene3D" id="1.10.10.2830">
    <property type="match status" value="1"/>
</dbReference>
<dbReference type="PANTHER" id="PTHR33375:SF1">
    <property type="entry name" value="CHROMOSOME-PARTITIONING PROTEIN PARB-RELATED"/>
    <property type="match status" value="1"/>
</dbReference>
<keyword evidence="4" id="KW-0238">DNA-binding</keyword>
<protein>
    <submittedName>
        <fullName evidence="6">ParB/RepB/Spo0J family partition protein</fullName>
    </submittedName>
</protein>
<accession>A0A9D1M2C6</accession>
<dbReference type="SUPFAM" id="SSF110849">
    <property type="entry name" value="ParB/Sulfiredoxin"/>
    <property type="match status" value="1"/>
</dbReference>
<keyword evidence="3" id="KW-0159">Chromosome partition</keyword>
<dbReference type="InterPro" id="IPR004437">
    <property type="entry name" value="ParB/RepB/Spo0J"/>
</dbReference>
<evidence type="ECO:0000256" key="4">
    <source>
        <dbReference type="ARBA" id="ARBA00023125"/>
    </source>
</evidence>
<dbReference type="CDD" id="cd16393">
    <property type="entry name" value="SPO0J_N"/>
    <property type="match status" value="1"/>
</dbReference>
<dbReference type="EMBL" id="DVNH01000057">
    <property type="protein sequence ID" value="HIU52380.1"/>
    <property type="molecule type" value="Genomic_DNA"/>
</dbReference>
<dbReference type="Gene3D" id="3.90.1530.30">
    <property type="match status" value="1"/>
</dbReference>
<dbReference type="Pfam" id="PF23552">
    <property type="entry name" value="ParB_C"/>
    <property type="match status" value="1"/>
</dbReference>
<dbReference type="InterPro" id="IPR057240">
    <property type="entry name" value="ParB_dimer_C"/>
</dbReference>
<dbReference type="SMART" id="SM00470">
    <property type="entry name" value="ParB"/>
    <property type="match status" value="1"/>
</dbReference>
<dbReference type="GO" id="GO:0003677">
    <property type="term" value="F:DNA binding"/>
    <property type="evidence" value="ECO:0007669"/>
    <property type="project" value="UniProtKB-KW"/>
</dbReference>
<dbReference type="AlphaFoldDB" id="A0A9D1M2C6"/>
<dbReference type="InterPro" id="IPR036086">
    <property type="entry name" value="ParB/Sulfiredoxin_sf"/>
</dbReference>
<dbReference type="GO" id="GO:0007059">
    <property type="term" value="P:chromosome segregation"/>
    <property type="evidence" value="ECO:0007669"/>
    <property type="project" value="UniProtKB-KW"/>
</dbReference>
<dbReference type="InterPro" id="IPR041468">
    <property type="entry name" value="HTH_ParB/Spo0J"/>
</dbReference>
<dbReference type="PANTHER" id="PTHR33375">
    <property type="entry name" value="CHROMOSOME-PARTITIONING PROTEIN PARB-RELATED"/>
    <property type="match status" value="1"/>
</dbReference>
<dbReference type="Pfam" id="PF02195">
    <property type="entry name" value="ParB_N"/>
    <property type="match status" value="1"/>
</dbReference>
<evidence type="ECO:0000259" key="5">
    <source>
        <dbReference type="PROSITE" id="PS50943"/>
    </source>
</evidence>
<dbReference type="InterPro" id="IPR003115">
    <property type="entry name" value="ParB_N"/>
</dbReference>